<comment type="caution">
    <text evidence="1">The sequence shown here is derived from an EMBL/GenBank/DDBJ whole genome shotgun (WGS) entry which is preliminary data.</text>
</comment>
<sequence length="212" mass="23466">MATTENGPGGQHNGKLGNVVYYTLNGKSVARSIGVNLKPPTDLQLAARMKTKMRSELLCQLIDFINAGFAVSALEAKENAFNQAVKYNKTNLFKGVYPDLEIAYDQLVLSAGSLKPGQDWHVEQVAHGLQYSWATDPQMAWPEATDQVMLLAYFPKQEKVHFTLFGKDRLAGTDLLEIPPSLQGEHMETYMSFIAADRKQVANSTYTGSFNT</sequence>
<protein>
    <submittedName>
        <fullName evidence="1">Uncharacterized protein</fullName>
    </submittedName>
</protein>
<name>A0ACC6KQY9_9SPHI</name>
<accession>A0ACC6KQY9</accession>
<proteinExistence type="predicted"/>
<reference evidence="1" key="1">
    <citation type="submission" date="2023-07" db="EMBL/GenBank/DDBJ databases">
        <title>Sorghum-associated microbial communities from plants grown in Nebraska, USA.</title>
        <authorList>
            <person name="Schachtman D."/>
        </authorList>
    </citation>
    <scope>NUCLEOTIDE SEQUENCE</scope>
    <source>
        <strain evidence="1">2697</strain>
    </source>
</reference>
<dbReference type="Proteomes" id="UP001246858">
    <property type="component" value="Unassembled WGS sequence"/>
</dbReference>
<evidence type="ECO:0000313" key="1">
    <source>
        <dbReference type="EMBL" id="MDR6781616.1"/>
    </source>
</evidence>
<organism evidence="1 2">
    <name type="scientific">Pedobacter africanus</name>
    <dbReference type="NCBI Taxonomy" id="151894"/>
    <lineage>
        <taxon>Bacteria</taxon>
        <taxon>Pseudomonadati</taxon>
        <taxon>Bacteroidota</taxon>
        <taxon>Sphingobacteriia</taxon>
        <taxon>Sphingobacteriales</taxon>
        <taxon>Sphingobacteriaceae</taxon>
        <taxon>Pedobacter</taxon>
    </lineage>
</organism>
<dbReference type="EMBL" id="JAVDTF010000001">
    <property type="protein sequence ID" value="MDR6781616.1"/>
    <property type="molecule type" value="Genomic_DNA"/>
</dbReference>
<gene>
    <name evidence="1" type="ORF">J2X78_000168</name>
</gene>
<evidence type="ECO:0000313" key="2">
    <source>
        <dbReference type="Proteomes" id="UP001246858"/>
    </source>
</evidence>
<keyword evidence="2" id="KW-1185">Reference proteome</keyword>